<dbReference type="EMBL" id="WKJL01000003">
    <property type="protein sequence ID" value="MRW83851.1"/>
    <property type="molecule type" value="Genomic_DNA"/>
</dbReference>
<sequence length="205" mass="21318">MLAGGVASRQRADGFTIVELVTVIAVIGILGAIGMSRFFDNTVFENQAYADQARSLIRYAQKLAVAQNRMIFVRSDGNSFAVCSDAACSANGIIAAPGGNNNGSAATKLNCLQGNVYAAQWMCVGRPSSVVVSAGSTRPELAAGGFFSFDAMGRPYNRDGTAMTATLPNASVVNVPAMTLTFTSGGNTARLAIWPDTGYVQSVAQ</sequence>
<dbReference type="Gene3D" id="3.30.700.10">
    <property type="entry name" value="Glycoprotein, Type 4 Pilin"/>
    <property type="match status" value="1"/>
</dbReference>
<evidence type="ECO:0000313" key="3">
    <source>
        <dbReference type="Proteomes" id="UP000439986"/>
    </source>
</evidence>
<dbReference type="InterPro" id="IPR045584">
    <property type="entry name" value="Pilin-like"/>
</dbReference>
<dbReference type="InterPro" id="IPR012902">
    <property type="entry name" value="N_methyl_site"/>
</dbReference>
<gene>
    <name evidence="2" type="ORF">GJ698_07045</name>
</gene>
<dbReference type="NCBIfam" id="TIGR02532">
    <property type="entry name" value="IV_pilin_GFxxxE"/>
    <property type="match status" value="1"/>
</dbReference>
<evidence type="ECO:0000313" key="2">
    <source>
        <dbReference type="EMBL" id="MRW83851.1"/>
    </source>
</evidence>
<protein>
    <submittedName>
        <fullName evidence="2">Prepilin-type N-terminal cleavage/methylation domain-containing protein</fullName>
    </submittedName>
</protein>
<organism evidence="2 3">
    <name type="scientific">Duganella aquatilis</name>
    <dbReference type="NCBI Taxonomy" id="2666082"/>
    <lineage>
        <taxon>Bacteria</taxon>
        <taxon>Pseudomonadati</taxon>
        <taxon>Pseudomonadota</taxon>
        <taxon>Betaproteobacteria</taxon>
        <taxon>Burkholderiales</taxon>
        <taxon>Oxalobacteraceae</taxon>
        <taxon>Telluria group</taxon>
        <taxon>Duganella</taxon>
    </lineage>
</organism>
<dbReference type="AlphaFoldDB" id="A0A844CYN4"/>
<keyword evidence="1" id="KW-0812">Transmembrane</keyword>
<name>A0A844CYN4_9BURK</name>
<keyword evidence="1" id="KW-0472">Membrane</keyword>
<comment type="caution">
    <text evidence="2">The sequence shown here is derived from an EMBL/GenBank/DDBJ whole genome shotgun (WGS) entry which is preliminary data.</text>
</comment>
<accession>A0A844CYN4</accession>
<keyword evidence="1" id="KW-1133">Transmembrane helix</keyword>
<keyword evidence="3" id="KW-1185">Reference proteome</keyword>
<dbReference type="Proteomes" id="UP000439986">
    <property type="component" value="Unassembled WGS sequence"/>
</dbReference>
<evidence type="ECO:0000256" key="1">
    <source>
        <dbReference type="SAM" id="Phobius"/>
    </source>
</evidence>
<proteinExistence type="predicted"/>
<feature type="transmembrane region" description="Helical" evidence="1">
    <location>
        <begin position="12"/>
        <end position="35"/>
    </location>
</feature>
<reference evidence="2 3" key="1">
    <citation type="submission" date="2019-11" db="EMBL/GenBank/DDBJ databases">
        <title>Novel species isolated from a subtropical stream in China.</title>
        <authorList>
            <person name="Lu H."/>
        </authorList>
    </citation>
    <scope>NUCLEOTIDE SEQUENCE [LARGE SCALE GENOMIC DNA]</scope>
    <source>
        <strain evidence="2 3">FT26W</strain>
    </source>
</reference>
<dbReference type="SUPFAM" id="SSF54523">
    <property type="entry name" value="Pili subunits"/>
    <property type="match status" value="1"/>
</dbReference>
<dbReference type="RefSeq" id="WP_154356900.1">
    <property type="nucleotide sequence ID" value="NZ_WKJL01000003.1"/>
</dbReference>